<organism evidence="2 3">
    <name type="scientific">Haloarcula amylolytica JCM 13557</name>
    <dbReference type="NCBI Taxonomy" id="1227452"/>
    <lineage>
        <taxon>Archaea</taxon>
        <taxon>Methanobacteriati</taxon>
        <taxon>Methanobacteriota</taxon>
        <taxon>Stenosarchaea group</taxon>
        <taxon>Halobacteria</taxon>
        <taxon>Halobacteriales</taxon>
        <taxon>Haloarculaceae</taxon>
        <taxon>Haloarcula</taxon>
    </lineage>
</organism>
<proteinExistence type="predicted"/>
<name>M0K1H2_9EURY</name>
<reference evidence="2 3" key="1">
    <citation type="journal article" date="2014" name="PLoS Genet.">
        <title>Phylogenetically driven sequencing of extremely halophilic archaea reveals strategies for static and dynamic osmo-response.</title>
        <authorList>
            <person name="Becker E.A."/>
            <person name="Seitzer P.M."/>
            <person name="Tritt A."/>
            <person name="Larsen D."/>
            <person name="Krusor M."/>
            <person name="Yao A.I."/>
            <person name="Wu D."/>
            <person name="Madern D."/>
            <person name="Eisen J.A."/>
            <person name="Darling A.E."/>
            <person name="Facciotti M.T."/>
        </authorList>
    </citation>
    <scope>NUCLEOTIDE SEQUENCE [LARGE SCALE GENOMIC DNA]</scope>
    <source>
        <strain evidence="2 3">JCM 13557</strain>
    </source>
</reference>
<dbReference type="RefSeq" id="WP_008313580.1">
    <property type="nucleotide sequence ID" value="NZ_AOLW01000063.1"/>
</dbReference>
<dbReference type="PATRIC" id="fig|1227452.3.peg.3964"/>
<dbReference type="Proteomes" id="UP000011623">
    <property type="component" value="Unassembled WGS sequence"/>
</dbReference>
<keyword evidence="3" id="KW-1185">Reference proteome</keyword>
<comment type="caution">
    <text evidence="2">The sequence shown here is derived from an EMBL/GenBank/DDBJ whole genome shotgun (WGS) entry which is preliminary data.</text>
</comment>
<dbReference type="GO" id="GO:0003677">
    <property type="term" value="F:DNA binding"/>
    <property type="evidence" value="ECO:0007669"/>
    <property type="project" value="UniProtKB-KW"/>
</dbReference>
<sequence length="86" mass="10193">MLEPMSLHEAVTEYLADRKNELAETSHENHHYRLQRFLEWADETGLDDMNEITGRKLPRFKQWRSEDVNNVTLKNQMGPSDIPRLV</sequence>
<dbReference type="InterPro" id="IPR010998">
    <property type="entry name" value="Integrase_recombinase_N"/>
</dbReference>
<accession>M0K1H2</accession>
<evidence type="ECO:0000313" key="3">
    <source>
        <dbReference type="Proteomes" id="UP000011623"/>
    </source>
</evidence>
<evidence type="ECO:0000256" key="1">
    <source>
        <dbReference type="ARBA" id="ARBA00023125"/>
    </source>
</evidence>
<protein>
    <submittedName>
        <fullName evidence="2">Integrase family protein</fullName>
    </submittedName>
</protein>
<dbReference type="EMBL" id="AOLW01000063">
    <property type="protein sequence ID" value="EMA14628.1"/>
    <property type="molecule type" value="Genomic_DNA"/>
</dbReference>
<evidence type="ECO:0000313" key="2">
    <source>
        <dbReference type="EMBL" id="EMA14628.1"/>
    </source>
</evidence>
<dbReference type="AlphaFoldDB" id="M0K1H2"/>
<gene>
    <name evidence="2" type="ORF">C442_20041</name>
</gene>
<keyword evidence="1" id="KW-0238">DNA-binding</keyword>
<dbReference type="Gene3D" id="1.10.150.130">
    <property type="match status" value="1"/>
</dbReference>